<proteinExistence type="predicted"/>
<sequence>MIEIEVDPAMSMDPNSFIYIDAVPEESFQHRSRKLFIILSSSPTNQRSRLPVTSKVLFFN</sequence>
<protein>
    <submittedName>
        <fullName evidence="1">Uncharacterized protein</fullName>
    </submittedName>
</protein>
<dbReference type="Proteomes" id="UP000195402">
    <property type="component" value="Unassembled WGS sequence"/>
</dbReference>
<organism evidence="1 2">
    <name type="scientific">Macleaya cordata</name>
    <name type="common">Five-seeded plume-poppy</name>
    <name type="synonym">Bocconia cordata</name>
    <dbReference type="NCBI Taxonomy" id="56857"/>
    <lineage>
        <taxon>Eukaryota</taxon>
        <taxon>Viridiplantae</taxon>
        <taxon>Streptophyta</taxon>
        <taxon>Embryophyta</taxon>
        <taxon>Tracheophyta</taxon>
        <taxon>Spermatophyta</taxon>
        <taxon>Magnoliopsida</taxon>
        <taxon>Ranunculales</taxon>
        <taxon>Papaveraceae</taxon>
        <taxon>Papaveroideae</taxon>
        <taxon>Macleaya</taxon>
    </lineage>
</organism>
<reference evidence="1 2" key="1">
    <citation type="journal article" date="2017" name="Mol. Plant">
        <title>The Genome of Medicinal Plant Macleaya cordata Provides New Insights into Benzylisoquinoline Alkaloids Metabolism.</title>
        <authorList>
            <person name="Liu X."/>
            <person name="Liu Y."/>
            <person name="Huang P."/>
            <person name="Ma Y."/>
            <person name="Qing Z."/>
            <person name="Tang Q."/>
            <person name="Cao H."/>
            <person name="Cheng P."/>
            <person name="Zheng Y."/>
            <person name="Yuan Z."/>
            <person name="Zhou Y."/>
            <person name="Liu J."/>
            <person name="Tang Z."/>
            <person name="Zhuo Y."/>
            <person name="Zhang Y."/>
            <person name="Yu L."/>
            <person name="Huang J."/>
            <person name="Yang P."/>
            <person name="Peng Q."/>
            <person name="Zhang J."/>
            <person name="Jiang W."/>
            <person name="Zhang Z."/>
            <person name="Lin K."/>
            <person name="Ro D.K."/>
            <person name="Chen X."/>
            <person name="Xiong X."/>
            <person name="Shang Y."/>
            <person name="Huang S."/>
            <person name="Zeng J."/>
        </authorList>
    </citation>
    <scope>NUCLEOTIDE SEQUENCE [LARGE SCALE GENOMIC DNA]</scope>
    <source>
        <strain evidence="2">cv. BLH2017</strain>
        <tissue evidence="1">Root</tissue>
    </source>
</reference>
<evidence type="ECO:0000313" key="1">
    <source>
        <dbReference type="EMBL" id="OVA15045.1"/>
    </source>
</evidence>
<dbReference type="InParanoid" id="A0A200QX62"/>
<gene>
    <name evidence="1" type="ORF">BVC80_949g61</name>
</gene>
<dbReference type="EMBL" id="MVGT01000924">
    <property type="protein sequence ID" value="OVA15045.1"/>
    <property type="molecule type" value="Genomic_DNA"/>
</dbReference>
<comment type="caution">
    <text evidence="1">The sequence shown here is derived from an EMBL/GenBank/DDBJ whole genome shotgun (WGS) entry which is preliminary data.</text>
</comment>
<keyword evidence="2" id="KW-1185">Reference proteome</keyword>
<dbReference type="AlphaFoldDB" id="A0A200QX62"/>
<evidence type="ECO:0000313" key="2">
    <source>
        <dbReference type="Proteomes" id="UP000195402"/>
    </source>
</evidence>
<accession>A0A200QX62</accession>
<name>A0A200QX62_MACCD</name>